<sequence length="145" mass="15326">MKVLFLLCVLLISEVWTCPGLFGGGGGGGGCCCGGCGRKKRAISEESGIYVGGGALSLEAPLRSENEIPCPQKKWKSLMNQHMKDSADGIQAKYKIQNAMEAEFGERLFVACGEGKPTFLASGDGYCSHGIEEKKISCLVVAMLA</sequence>
<proteinExistence type="predicted"/>
<dbReference type="EMBL" id="AZBU02000012">
    <property type="protein sequence ID" value="TKR59326.1"/>
    <property type="molecule type" value="Genomic_DNA"/>
</dbReference>
<gene>
    <name evidence="2" type="ORF">L596_029015</name>
</gene>
<reference evidence="2 3" key="1">
    <citation type="journal article" date="2015" name="Genome Biol.">
        <title>Comparative genomics of Steinernema reveals deeply conserved gene regulatory networks.</title>
        <authorList>
            <person name="Dillman A.R."/>
            <person name="Macchietto M."/>
            <person name="Porter C.F."/>
            <person name="Rogers A."/>
            <person name="Williams B."/>
            <person name="Antoshechkin I."/>
            <person name="Lee M.M."/>
            <person name="Goodwin Z."/>
            <person name="Lu X."/>
            <person name="Lewis E.E."/>
            <person name="Goodrich-Blair H."/>
            <person name="Stock S.P."/>
            <person name="Adams B.J."/>
            <person name="Sternberg P.W."/>
            <person name="Mortazavi A."/>
        </authorList>
    </citation>
    <scope>NUCLEOTIDE SEQUENCE [LARGE SCALE GENOMIC DNA]</scope>
    <source>
        <strain evidence="2 3">ALL</strain>
    </source>
</reference>
<organism evidence="2 3">
    <name type="scientific">Steinernema carpocapsae</name>
    <name type="common">Entomopathogenic nematode</name>
    <dbReference type="NCBI Taxonomy" id="34508"/>
    <lineage>
        <taxon>Eukaryota</taxon>
        <taxon>Metazoa</taxon>
        <taxon>Ecdysozoa</taxon>
        <taxon>Nematoda</taxon>
        <taxon>Chromadorea</taxon>
        <taxon>Rhabditida</taxon>
        <taxon>Tylenchina</taxon>
        <taxon>Panagrolaimomorpha</taxon>
        <taxon>Strongyloidoidea</taxon>
        <taxon>Steinernematidae</taxon>
        <taxon>Steinernema</taxon>
    </lineage>
</organism>
<name>A0A4U5LTD6_STECR</name>
<dbReference type="Proteomes" id="UP000298663">
    <property type="component" value="Unassembled WGS sequence"/>
</dbReference>
<reference evidence="2 3" key="2">
    <citation type="journal article" date="2019" name="G3 (Bethesda)">
        <title>Hybrid Assembly of the Genome of the Entomopathogenic Nematode Steinernema carpocapsae Identifies the X-Chromosome.</title>
        <authorList>
            <person name="Serra L."/>
            <person name="Macchietto M."/>
            <person name="Macias-Munoz A."/>
            <person name="McGill C.J."/>
            <person name="Rodriguez I.M."/>
            <person name="Rodriguez B."/>
            <person name="Murad R."/>
            <person name="Mortazavi A."/>
        </authorList>
    </citation>
    <scope>NUCLEOTIDE SEQUENCE [LARGE SCALE GENOMIC DNA]</scope>
    <source>
        <strain evidence="2 3">ALL</strain>
    </source>
</reference>
<keyword evidence="3" id="KW-1185">Reference proteome</keyword>
<keyword evidence="1" id="KW-0732">Signal</keyword>
<evidence type="ECO:0000256" key="1">
    <source>
        <dbReference type="SAM" id="SignalP"/>
    </source>
</evidence>
<comment type="caution">
    <text evidence="2">The sequence shown here is derived from an EMBL/GenBank/DDBJ whole genome shotgun (WGS) entry which is preliminary data.</text>
</comment>
<dbReference type="STRING" id="34508.A0A4U5LTD6"/>
<evidence type="ECO:0000313" key="3">
    <source>
        <dbReference type="Proteomes" id="UP000298663"/>
    </source>
</evidence>
<accession>A0A4U5LTD6</accession>
<feature type="chain" id="PRO_5020319020" description="Ground-like domain-containing protein" evidence="1">
    <location>
        <begin position="18"/>
        <end position="145"/>
    </location>
</feature>
<dbReference type="PROSITE" id="PS51257">
    <property type="entry name" value="PROKAR_LIPOPROTEIN"/>
    <property type="match status" value="1"/>
</dbReference>
<protein>
    <recommendedName>
        <fullName evidence="4">Ground-like domain-containing protein</fullName>
    </recommendedName>
</protein>
<evidence type="ECO:0008006" key="4">
    <source>
        <dbReference type="Google" id="ProtNLM"/>
    </source>
</evidence>
<dbReference type="AlphaFoldDB" id="A0A4U5LTD6"/>
<evidence type="ECO:0000313" key="2">
    <source>
        <dbReference type="EMBL" id="TKR59326.1"/>
    </source>
</evidence>
<dbReference type="OrthoDB" id="5850372at2759"/>
<feature type="signal peptide" evidence="1">
    <location>
        <begin position="1"/>
        <end position="17"/>
    </location>
</feature>